<dbReference type="SUPFAM" id="SSF88723">
    <property type="entry name" value="PIN domain-like"/>
    <property type="match status" value="1"/>
</dbReference>
<dbReference type="AlphaFoldDB" id="A0A916X1S1"/>
<keyword evidence="3" id="KW-1185">Reference proteome</keyword>
<name>A0A916X1S1_9HYPH</name>
<reference evidence="2" key="2">
    <citation type="submission" date="2020-09" db="EMBL/GenBank/DDBJ databases">
        <authorList>
            <person name="Sun Q."/>
            <person name="Zhou Y."/>
        </authorList>
    </citation>
    <scope>NUCLEOTIDE SEQUENCE</scope>
    <source>
        <strain evidence="2">CGMCC 1.12426</strain>
    </source>
</reference>
<dbReference type="RefSeq" id="WP_150495924.1">
    <property type="nucleotide sequence ID" value="NZ_BMFA01000005.1"/>
</dbReference>
<feature type="domain" description="PIN" evidence="1">
    <location>
        <begin position="5"/>
        <end position="130"/>
    </location>
</feature>
<evidence type="ECO:0000259" key="1">
    <source>
        <dbReference type="Pfam" id="PF01850"/>
    </source>
</evidence>
<evidence type="ECO:0000313" key="3">
    <source>
        <dbReference type="Proteomes" id="UP000605148"/>
    </source>
</evidence>
<evidence type="ECO:0000313" key="2">
    <source>
        <dbReference type="EMBL" id="GGB47768.1"/>
    </source>
</evidence>
<accession>A0A916X1S1</accession>
<protein>
    <recommendedName>
        <fullName evidence="1">PIN domain-containing protein</fullName>
    </recommendedName>
</protein>
<proteinExistence type="predicted"/>
<gene>
    <name evidence="2" type="ORF">GCM10011316_19900</name>
</gene>
<dbReference type="Proteomes" id="UP000605148">
    <property type="component" value="Unassembled WGS sequence"/>
</dbReference>
<dbReference type="OrthoDB" id="574461at2"/>
<comment type="caution">
    <text evidence="2">The sequence shown here is derived from an EMBL/GenBank/DDBJ whole genome shotgun (WGS) entry which is preliminary data.</text>
</comment>
<organism evidence="2 3">
    <name type="scientific">Roseibium aquae</name>
    <dbReference type="NCBI Taxonomy" id="1323746"/>
    <lineage>
        <taxon>Bacteria</taxon>
        <taxon>Pseudomonadati</taxon>
        <taxon>Pseudomonadota</taxon>
        <taxon>Alphaproteobacteria</taxon>
        <taxon>Hyphomicrobiales</taxon>
        <taxon>Stappiaceae</taxon>
        <taxon>Roseibium</taxon>
    </lineage>
</organism>
<dbReference type="InterPro" id="IPR002716">
    <property type="entry name" value="PIN_dom"/>
</dbReference>
<dbReference type="EMBL" id="BMFA01000005">
    <property type="protein sequence ID" value="GGB47768.1"/>
    <property type="molecule type" value="Genomic_DNA"/>
</dbReference>
<dbReference type="InterPro" id="IPR029060">
    <property type="entry name" value="PIN-like_dom_sf"/>
</dbReference>
<sequence length="154" mass="17026">MHHLYLDSMVFIRAVEGRAADQDAACARAIILEVEKQQVSACTSELTLAEVLTGPHAAEAKIDPLLKRTYLELIVWKGLIELVPLTREDMYEAAALAAVVPRKVRLPDRLHLATSIRIGASHFVSHDSRIPGANRMRRVDLSPEGLNLVVTPDE</sequence>
<dbReference type="Pfam" id="PF01850">
    <property type="entry name" value="PIN"/>
    <property type="match status" value="1"/>
</dbReference>
<reference evidence="2" key="1">
    <citation type="journal article" date="2014" name="Int. J. Syst. Evol. Microbiol.">
        <title>Complete genome sequence of Corynebacterium casei LMG S-19264T (=DSM 44701T), isolated from a smear-ripened cheese.</title>
        <authorList>
            <consortium name="US DOE Joint Genome Institute (JGI-PGF)"/>
            <person name="Walter F."/>
            <person name="Albersmeier A."/>
            <person name="Kalinowski J."/>
            <person name="Ruckert C."/>
        </authorList>
    </citation>
    <scope>NUCLEOTIDE SEQUENCE</scope>
    <source>
        <strain evidence="2">CGMCC 1.12426</strain>
    </source>
</reference>
<dbReference type="Gene3D" id="3.40.50.1010">
    <property type="entry name" value="5'-nuclease"/>
    <property type="match status" value="1"/>
</dbReference>